<dbReference type="PANTHER" id="PTHR45985:SF3">
    <property type="entry name" value="CHITIN DEACETYLASE-LIKE 4"/>
    <property type="match status" value="1"/>
</dbReference>
<evidence type="ECO:0000313" key="3">
    <source>
        <dbReference type="Proteomes" id="UP000680348"/>
    </source>
</evidence>
<reference evidence="2" key="1">
    <citation type="submission" date="2021-04" db="EMBL/GenBank/DDBJ databases">
        <title>Pseudaminobacter soli sp. nov., isolated from paddy soil contaminated by heavy metals.</title>
        <authorList>
            <person name="Zhang K."/>
        </authorList>
    </citation>
    <scope>NUCLEOTIDE SEQUENCE</scope>
    <source>
        <strain evidence="2">19-2017</strain>
    </source>
</reference>
<gene>
    <name evidence="2" type="ORF">KEU06_06705</name>
</gene>
<comment type="caution">
    <text evidence="2">The sequence shown here is derived from an EMBL/GenBank/DDBJ whole genome shotgun (WGS) entry which is preliminary data.</text>
</comment>
<proteinExistence type="predicted"/>
<dbReference type="EMBL" id="JAGWCR010000003">
    <property type="protein sequence ID" value="MBS3648316.1"/>
    <property type="molecule type" value="Genomic_DNA"/>
</dbReference>
<dbReference type="RefSeq" id="WP_188253878.1">
    <property type="nucleotide sequence ID" value="NZ_JABVCF010000003.1"/>
</dbReference>
<keyword evidence="1" id="KW-0732">Signal</keyword>
<dbReference type="InterPro" id="IPR052740">
    <property type="entry name" value="CE4"/>
</dbReference>
<keyword evidence="3" id="KW-1185">Reference proteome</keyword>
<dbReference type="InterPro" id="IPR011330">
    <property type="entry name" value="Glyco_hydro/deAcase_b/a-brl"/>
</dbReference>
<feature type="signal peptide" evidence="1">
    <location>
        <begin position="1"/>
        <end position="23"/>
    </location>
</feature>
<name>A0A942DWE9_9HYPH</name>
<dbReference type="PANTHER" id="PTHR45985">
    <property type="match status" value="1"/>
</dbReference>
<accession>A0A942DWE9</accession>
<feature type="chain" id="PRO_5037923328" evidence="1">
    <location>
        <begin position="24"/>
        <end position="331"/>
    </location>
</feature>
<dbReference type="Gene3D" id="3.20.20.370">
    <property type="entry name" value="Glycoside hydrolase/deacetylase"/>
    <property type="match status" value="1"/>
</dbReference>
<sequence length="331" mass="36684">MSAYLRRALAALACSAFLAPASAEEPPARPKQAVIISFDSANDIAQWQRSRRLAALTGARFTYFLSCVFLLSPETRATYQAPGIRPGRSNIGFAPSKEDIAARLNQIWLARSEGHEIASHACGHYDGGKWSKEDWLKEFSSFSTVLADAWRTSGLAGEPRDWRRFVEEEIFGFRAPYLSTGKGLSAALSSAGYRYDASGVSRGPVTPQARNGVTEFALPQIAEGPKGRRVIAMDYNLFVRHSGGFEQADANGQFEERTLVAFRRAFDEQYNGERIPLQLGFHFTQMNGGAYWRALERFAHEVCVRADVECISYADYLSRSEPRKSADKVGG</sequence>
<dbReference type="SUPFAM" id="SSF88713">
    <property type="entry name" value="Glycoside hydrolase/deacetylase"/>
    <property type="match status" value="1"/>
</dbReference>
<dbReference type="AlphaFoldDB" id="A0A942DWE9"/>
<evidence type="ECO:0000256" key="1">
    <source>
        <dbReference type="SAM" id="SignalP"/>
    </source>
</evidence>
<dbReference type="GO" id="GO:0005975">
    <property type="term" value="P:carbohydrate metabolic process"/>
    <property type="evidence" value="ECO:0007669"/>
    <property type="project" value="InterPro"/>
</dbReference>
<organism evidence="2 3">
    <name type="scientific">Pseudaminobacter soli</name>
    <name type="common">ex Zhang et al. 2022</name>
    <dbReference type="NCBI Taxonomy" id="2831468"/>
    <lineage>
        <taxon>Bacteria</taxon>
        <taxon>Pseudomonadati</taxon>
        <taxon>Pseudomonadota</taxon>
        <taxon>Alphaproteobacteria</taxon>
        <taxon>Hyphomicrobiales</taxon>
        <taxon>Phyllobacteriaceae</taxon>
        <taxon>Pseudaminobacter</taxon>
    </lineage>
</organism>
<dbReference type="Proteomes" id="UP000680348">
    <property type="component" value="Unassembled WGS sequence"/>
</dbReference>
<evidence type="ECO:0000313" key="2">
    <source>
        <dbReference type="EMBL" id="MBS3648316.1"/>
    </source>
</evidence>
<protein>
    <submittedName>
        <fullName evidence="2">Polysaccharide deacetylase</fullName>
    </submittedName>
</protein>